<evidence type="ECO:0000256" key="4">
    <source>
        <dbReference type="ARBA" id="ARBA00022989"/>
    </source>
</evidence>
<dbReference type="KEGG" id="cfo:105247785"/>
<dbReference type="EMBL" id="GL434297">
    <property type="protein sequence ID" value="EFN75045.1"/>
    <property type="molecule type" value="Genomic_DNA"/>
</dbReference>
<proteinExistence type="inferred from homology"/>
<dbReference type="Pfam" id="PF02466">
    <property type="entry name" value="Tim17"/>
    <property type="match status" value="1"/>
</dbReference>
<evidence type="ECO:0000256" key="8">
    <source>
        <dbReference type="SAM" id="Phobius"/>
    </source>
</evidence>
<dbReference type="STRING" id="104421.E1ZUV3"/>
<accession>E1ZUV3</accession>
<dbReference type="FunCoup" id="E1ZUV3">
    <property type="interactions" value="666"/>
</dbReference>
<dbReference type="InterPro" id="IPR055299">
    <property type="entry name" value="TIMMDC1"/>
</dbReference>
<evidence type="ECO:0000313" key="9">
    <source>
        <dbReference type="EMBL" id="EFN75045.1"/>
    </source>
</evidence>
<name>E1ZUV3_CAMFO</name>
<dbReference type="PANTHER" id="PTHR13002">
    <property type="entry name" value="C3ORF1 PROTEIN-RELATED"/>
    <property type="match status" value="1"/>
</dbReference>
<evidence type="ECO:0000256" key="2">
    <source>
        <dbReference type="ARBA" id="ARBA00008444"/>
    </source>
</evidence>
<keyword evidence="4 8" id="KW-1133">Transmembrane helix</keyword>
<dbReference type="GO" id="GO:0016020">
    <property type="term" value="C:membrane"/>
    <property type="evidence" value="ECO:0007669"/>
    <property type="project" value="UniProtKB-SubCell"/>
</dbReference>
<keyword evidence="5 8" id="KW-0472">Membrane</keyword>
<dbReference type="AlphaFoldDB" id="E1ZUV3"/>
<comment type="subcellular location">
    <subcellularLocation>
        <location evidence="1">Membrane</location>
        <topology evidence="1">Multi-pass membrane protein</topology>
    </subcellularLocation>
</comment>
<evidence type="ECO:0000313" key="10">
    <source>
        <dbReference type="Proteomes" id="UP000000311"/>
    </source>
</evidence>
<gene>
    <name evidence="9" type="ORF">EAG_12222</name>
</gene>
<dbReference type="OMA" id="SYMNFME"/>
<dbReference type="Proteomes" id="UP000000311">
    <property type="component" value="Unassembled WGS sequence"/>
</dbReference>
<keyword evidence="3 8" id="KW-0812">Transmembrane</keyword>
<dbReference type="GO" id="GO:0005739">
    <property type="term" value="C:mitochondrion"/>
    <property type="evidence" value="ECO:0007669"/>
    <property type="project" value="TreeGrafter"/>
</dbReference>
<dbReference type="GO" id="GO:0032981">
    <property type="term" value="P:mitochondrial respiratory chain complex I assembly"/>
    <property type="evidence" value="ECO:0007669"/>
    <property type="project" value="InterPro"/>
</dbReference>
<feature type="transmembrane region" description="Helical" evidence="8">
    <location>
        <begin position="173"/>
        <end position="196"/>
    </location>
</feature>
<reference evidence="9 10" key="1">
    <citation type="journal article" date="2010" name="Science">
        <title>Genomic comparison of the ants Camponotus floridanus and Harpegnathos saltator.</title>
        <authorList>
            <person name="Bonasio R."/>
            <person name="Zhang G."/>
            <person name="Ye C."/>
            <person name="Mutti N.S."/>
            <person name="Fang X."/>
            <person name="Qin N."/>
            <person name="Donahue G."/>
            <person name="Yang P."/>
            <person name="Li Q."/>
            <person name="Li C."/>
            <person name="Zhang P."/>
            <person name="Huang Z."/>
            <person name="Berger S.L."/>
            <person name="Reinberg D."/>
            <person name="Wang J."/>
            <person name="Liebig J."/>
        </authorList>
    </citation>
    <scope>NUCLEOTIDE SEQUENCE [LARGE SCALE GENOMIC DNA]</scope>
    <source>
        <strain evidence="10">C129</strain>
    </source>
</reference>
<evidence type="ECO:0000256" key="1">
    <source>
        <dbReference type="ARBA" id="ARBA00004141"/>
    </source>
</evidence>
<evidence type="ECO:0000256" key="7">
    <source>
        <dbReference type="ARBA" id="ARBA00041344"/>
    </source>
</evidence>
<dbReference type="PANTHER" id="PTHR13002:SF1">
    <property type="entry name" value="COMPLEX I ASSEMBLY FACTOR TIMMDC1, MITOCHONDRIAL"/>
    <property type="match status" value="1"/>
</dbReference>
<comment type="similarity">
    <text evidence="2">Belongs to the Tim17/Tim22/Tim23 family.</text>
</comment>
<evidence type="ECO:0000256" key="5">
    <source>
        <dbReference type="ARBA" id="ARBA00023136"/>
    </source>
</evidence>
<sequence length="259" mass="28666">MIRLSLVRSPILISILPFGNTTNFDKPANSIINPLDDKFGWDRVKNIFRLNQEGKYTKELTSIINITLSGGMFGMVLGGVTASKNTVDNFISNNEATKFISHFDAKWHLQQAVVTNFIRKGSRMGGKLALFCCIFSTVTTCTSAYRGKIAVENYMLGASITGLLFKINLGLRAALIGMGLGSILGGIYGVTSLVILQISGVTMDEVLEAQKQWINSRDETIDKKIKEGMSTELSEVRQLYEDIKKSHLIEQTENIEDKT</sequence>
<protein>
    <recommendedName>
        <fullName evidence="6">Complex I assembly factor TIMMDC1, mitochondrial</fullName>
    </recommendedName>
    <alternativeName>
        <fullName evidence="7">Translocase of inner mitochondrial membrane domain-containing protein 1</fullName>
    </alternativeName>
</protein>
<dbReference type="InParanoid" id="E1ZUV3"/>
<evidence type="ECO:0000256" key="3">
    <source>
        <dbReference type="ARBA" id="ARBA00022692"/>
    </source>
</evidence>
<evidence type="ECO:0000256" key="6">
    <source>
        <dbReference type="ARBA" id="ARBA00040778"/>
    </source>
</evidence>
<organism evidence="10">
    <name type="scientific">Camponotus floridanus</name>
    <name type="common">Florida carpenter ant</name>
    <dbReference type="NCBI Taxonomy" id="104421"/>
    <lineage>
        <taxon>Eukaryota</taxon>
        <taxon>Metazoa</taxon>
        <taxon>Ecdysozoa</taxon>
        <taxon>Arthropoda</taxon>
        <taxon>Hexapoda</taxon>
        <taxon>Insecta</taxon>
        <taxon>Pterygota</taxon>
        <taxon>Neoptera</taxon>
        <taxon>Endopterygota</taxon>
        <taxon>Hymenoptera</taxon>
        <taxon>Apocrita</taxon>
        <taxon>Aculeata</taxon>
        <taxon>Formicoidea</taxon>
        <taxon>Formicidae</taxon>
        <taxon>Formicinae</taxon>
        <taxon>Camponotus</taxon>
    </lineage>
</organism>
<dbReference type="OrthoDB" id="5826189at2759"/>
<keyword evidence="10" id="KW-1185">Reference proteome</keyword>